<organism evidence="1 2">
    <name type="scientific">Thiohalocapsa marina</name>
    <dbReference type="NCBI Taxonomy" id="424902"/>
    <lineage>
        <taxon>Bacteria</taxon>
        <taxon>Pseudomonadati</taxon>
        <taxon>Pseudomonadota</taxon>
        <taxon>Gammaproteobacteria</taxon>
        <taxon>Chromatiales</taxon>
        <taxon>Chromatiaceae</taxon>
        <taxon>Thiohalocapsa</taxon>
    </lineage>
</organism>
<protein>
    <submittedName>
        <fullName evidence="1">Uncharacterized protein</fullName>
    </submittedName>
</protein>
<dbReference type="AlphaFoldDB" id="A0A5M8FU16"/>
<dbReference type="EMBL" id="VWXX01000002">
    <property type="protein sequence ID" value="KAA6187273.1"/>
    <property type="molecule type" value="Genomic_DNA"/>
</dbReference>
<evidence type="ECO:0000313" key="1">
    <source>
        <dbReference type="EMBL" id="KAA6187273.1"/>
    </source>
</evidence>
<reference evidence="1 2" key="1">
    <citation type="submission" date="2019-09" db="EMBL/GenBank/DDBJ databases">
        <title>Whole-genome sequence of the purple sulfur bacterium Thiohalocapsa marina DSM 19078.</title>
        <authorList>
            <person name="Kyndt J.A."/>
            <person name="Meyer T.E."/>
        </authorList>
    </citation>
    <scope>NUCLEOTIDE SEQUENCE [LARGE SCALE GENOMIC DNA]</scope>
    <source>
        <strain evidence="1 2">DSM 19078</strain>
    </source>
</reference>
<dbReference type="OrthoDB" id="5770763at2"/>
<dbReference type="Proteomes" id="UP000322981">
    <property type="component" value="Unassembled WGS sequence"/>
</dbReference>
<dbReference type="RefSeq" id="WP_150089794.1">
    <property type="nucleotide sequence ID" value="NZ_JBFUOH010000013.1"/>
</dbReference>
<gene>
    <name evidence="1" type="ORF">F2Q65_01720</name>
</gene>
<proteinExistence type="predicted"/>
<keyword evidence="2" id="KW-1185">Reference proteome</keyword>
<sequence length="131" mass="14573">MDSSSIQLPGSEIAGASLQDGTLRVEFARAYIVKTMTGSAERTLWWQAGTLIIDDAEAEQPVPEGPGICDGGDVDENVYTYRNMIPVPLESRGHVRCDLRLRDSDQRIVASGRAVRLQMRDVAKYIRHIRD</sequence>
<accession>A0A5M8FU16</accession>
<evidence type="ECO:0000313" key="2">
    <source>
        <dbReference type="Proteomes" id="UP000322981"/>
    </source>
</evidence>
<comment type="caution">
    <text evidence="1">The sequence shown here is derived from an EMBL/GenBank/DDBJ whole genome shotgun (WGS) entry which is preliminary data.</text>
</comment>
<name>A0A5M8FU16_9GAMM</name>